<gene>
    <name evidence="2" type="ORF">NP511_22590</name>
</gene>
<sequence>MSDSTSVGNDEEKRASDAELLEILRRTKEEGIPSLTTAQIDDVGGYDYSNQGLNERLMKLHEEELIGHQKASERHIWWFPDQGTTQEVDLPSLEELIDYEELEPERFSQAKAEEIAEELLPDYGSSNWWQRLYSFGSAMFYFGVVLFALSFALLIVEWVASTSPLVGMLLVVGTTAIMGCVPFIAAGVLGQEAAIRGHVSEEPFEGENLIPYLFRRIYRNIR</sequence>
<protein>
    <submittedName>
        <fullName evidence="2">Uncharacterized protein</fullName>
    </submittedName>
</protein>
<evidence type="ECO:0000313" key="3">
    <source>
        <dbReference type="Proteomes" id="UP001224926"/>
    </source>
</evidence>
<dbReference type="EMBL" id="CP101875">
    <property type="protein sequence ID" value="WMT10356.1"/>
    <property type="molecule type" value="Genomic_DNA"/>
</dbReference>
<proteinExistence type="predicted"/>
<keyword evidence="1" id="KW-0472">Membrane</keyword>
<dbReference type="Proteomes" id="UP001224926">
    <property type="component" value="Plasmid unnamed2"/>
</dbReference>
<evidence type="ECO:0000313" key="2">
    <source>
        <dbReference type="EMBL" id="WMT10356.1"/>
    </source>
</evidence>
<geneLocation type="plasmid" evidence="2 3">
    <name>unnamed2</name>
</geneLocation>
<feature type="transmembrane region" description="Helical" evidence="1">
    <location>
        <begin position="166"/>
        <end position="189"/>
    </location>
</feature>
<name>A0AAF0PFS9_9EURY</name>
<keyword evidence="3" id="KW-1185">Reference proteome</keyword>
<keyword evidence="1" id="KW-0812">Transmembrane</keyword>
<organism evidence="2 3">
    <name type="scientific">Natrinema thermotolerans</name>
    <dbReference type="NCBI Taxonomy" id="121872"/>
    <lineage>
        <taxon>Archaea</taxon>
        <taxon>Methanobacteriati</taxon>
        <taxon>Methanobacteriota</taxon>
        <taxon>Stenosarchaea group</taxon>
        <taxon>Halobacteria</taxon>
        <taxon>Halobacteriales</taxon>
        <taxon>Natrialbaceae</taxon>
        <taxon>Natrinema</taxon>
    </lineage>
</organism>
<keyword evidence="2" id="KW-0614">Plasmid</keyword>
<evidence type="ECO:0000256" key="1">
    <source>
        <dbReference type="SAM" id="Phobius"/>
    </source>
</evidence>
<feature type="transmembrane region" description="Helical" evidence="1">
    <location>
        <begin position="138"/>
        <end position="160"/>
    </location>
</feature>
<dbReference type="RefSeq" id="WP_136396823.1">
    <property type="nucleotide sequence ID" value="NZ_CP101875.1"/>
</dbReference>
<reference evidence="2 3" key="1">
    <citation type="submission" date="2022-07" db="EMBL/GenBank/DDBJ databases">
        <title>Two temperate virus in Haloterrigena jeotgali A29.</title>
        <authorList>
            <person name="Deng X."/>
        </authorList>
    </citation>
    <scope>NUCLEOTIDE SEQUENCE [LARGE SCALE GENOMIC DNA]</scope>
    <source>
        <strain evidence="2 3">A29</strain>
        <plasmid evidence="2 3">unnamed2</plasmid>
    </source>
</reference>
<dbReference type="GeneID" id="39860322"/>
<keyword evidence="1" id="KW-1133">Transmembrane helix</keyword>
<dbReference type="AlphaFoldDB" id="A0AAF0PFS9"/>
<accession>A0AAF0PFS9</accession>